<name>A0A845E6U6_9BACI</name>
<protein>
    <submittedName>
        <fullName evidence="2">Uncharacterized protein</fullName>
    </submittedName>
</protein>
<dbReference type="Proteomes" id="UP000447393">
    <property type="component" value="Unassembled WGS sequence"/>
</dbReference>
<dbReference type="EMBL" id="WMEZ01000003">
    <property type="protein sequence ID" value="MYL49899.1"/>
    <property type="molecule type" value="Genomic_DNA"/>
</dbReference>
<feature type="transmembrane region" description="Helical" evidence="1">
    <location>
        <begin position="32"/>
        <end position="52"/>
    </location>
</feature>
<keyword evidence="1" id="KW-0472">Membrane</keyword>
<evidence type="ECO:0000256" key="1">
    <source>
        <dbReference type="SAM" id="Phobius"/>
    </source>
</evidence>
<sequence>MNMKKAVFLLFGVLGGLILSNMFTQRHFDGSHLLLTLIGGVFGYGIVVLFIWKRQGNRN</sequence>
<dbReference type="RefSeq" id="WP_160914822.1">
    <property type="nucleotide sequence ID" value="NZ_WMEZ01000003.1"/>
</dbReference>
<gene>
    <name evidence="2" type="ORF">GLV98_10400</name>
</gene>
<keyword evidence="1" id="KW-0812">Transmembrane</keyword>
<comment type="caution">
    <text evidence="2">The sequence shown here is derived from an EMBL/GenBank/DDBJ whole genome shotgun (WGS) entry which is preliminary data.</text>
</comment>
<dbReference type="AlphaFoldDB" id="A0A845E6U6"/>
<evidence type="ECO:0000313" key="3">
    <source>
        <dbReference type="Proteomes" id="UP000447393"/>
    </source>
</evidence>
<proteinExistence type="predicted"/>
<organism evidence="2 3">
    <name type="scientific">Halobacillus litoralis</name>
    <dbReference type="NCBI Taxonomy" id="45668"/>
    <lineage>
        <taxon>Bacteria</taxon>
        <taxon>Bacillati</taxon>
        <taxon>Bacillota</taxon>
        <taxon>Bacilli</taxon>
        <taxon>Bacillales</taxon>
        <taxon>Bacillaceae</taxon>
        <taxon>Halobacillus</taxon>
    </lineage>
</organism>
<accession>A0A845E6U6</accession>
<keyword evidence="1" id="KW-1133">Transmembrane helix</keyword>
<evidence type="ECO:0000313" key="2">
    <source>
        <dbReference type="EMBL" id="MYL49899.1"/>
    </source>
</evidence>
<reference evidence="2 3" key="1">
    <citation type="submission" date="2019-11" db="EMBL/GenBank/DDBJ databases">
        <title>Genome sequences of 17 halophilic strains isolated from different environments.</title>
        <authorList>
            <person name="Furrow R.E."/>
        </authorList>
    </citation>
    <scope>NUCLEOTIDE SEQUENCE [LARGE SCALE GENOMIC DNA]</scope>
    <source>
        <strain evidence="2 3">22505_10_Sand</strain>
    </source>
</reference>